<dbReference type="InterPro" id="IPR053138">
    <property type="entry name" value="N-alpha-Ac-DABA_deacetylase"/>
</dbReference>
<dbReference type="RefSeq" id="WP_125408533.1">
    <property type="nucleotide sequence ID" value="NZ_JBEHHI010000001.1"/>
</dbReference>
<sequence length="347" mass="37168">MPVRAGFDLGGETVAAGQRRTVDLPVSVLSDHTPVTMSAHVIHGKRAGPTVFVTAGVHGDEVIGVEVVRRLLSLPVLGSLRGTLIAVPIVNAFGFLARSRYLPDRRDLNRAFPGSTTGSLAARLAHLLMNEVVTRSDLGIDLHSAAIHRTNLPQIRIVPDRPHLLRLARAFGAPVVLPSQLREGSLRNAALEAGIDVLLYEAGEGLRFDEFAVRAGVSGILRVLHVQGMVPAKGISRARSTPLICRSSRWLRAPQGGLLRNYKSEGDVVQKGETLAIVSDPFGEVHTDVVAPDDGIIVGRAVMPIVNEGDALFHLAAITSSTDAEDTMETLTAQVEDDPLFDEDEIV</sequence>
<dbReference type="PANTHER" id="PTHR37326:SF2">
    <property type="entry name" value="SUCCINYLGLUTAMATE DESUCCINYLASE_ASPARTOACYLASE FAMILY PROTEIN"/>
    <property type="match status" value="1"/>
</dbReference>
<evidence type="ECO:0000259" key="6">
    <source>
        <dbReference type="Pfam" id="PF24827"/>
    </source>
</evidence>
<evidence type="ECO:0000256" key="3">
    <source>
        <dbReference type="ARBA" id="ARBA00022723"/>
    </source>
</evidence>
<dbReference type="EMBL" id="JBEHHI010000001">
    <property type="protein sequence ID" value="MEX5728185.1"/>
    <property type="molecule type" value="Genomic_DNA"/>
</dbReference>
<dbReference type="SUPFAM" id="SSF53187">
    <property type="entry name" value="Zn-dependent exopeptidases"/>
    <property type="match status" value="1"/>
</dbReference>
<dbReference type="Proteomes" id="UP001560019">
    <property type="component" value="Unassembled WGS sequence"/>
</dbReference>
<feature type="domain" description="Succinylglutamate desuccinylase/Aspartoacylase catalytic" evidence="6">
    <location>
        <begin position="47"/>
        <end position="224"/>
    </location>
</feature>
<keyword evidence="5" id="KW-0862">Zinc</keyword>
<keyword evidence="8" id="KW-1185">Reference proteome</keyword>
<reference evidence="7 8" key="1">
    <citation type="submission" date="2024-06" db="EMBL/GenBank/DDBJ databases">
        <title>Genome of Rhodovulum iodosum, a marine photoferrotroph.</title>
        <authorList>
            <person name="Bianchini G."/>
            <person name="Nikeleit V."/>
            <person name="Kappler A."/>
            <person name="Bryce C."/>
            <person name="Sanchez-Baracaldo P."/>
        </authorList>
    </citation>
    <scope>NUCLEOTIDE SEQUENCE [LARGE SCALE GENOMIC DNA]</scope>
    <source>
        <strain evidence="7 8">UT/N1</strain>
    </source>
</reference>
<proteinExistence type="inferred from homology"/>
<dbReference type="InterPro" id="IPR043795">
    <property type="entry name" value="N-alpha-Ac-DABA-like"/>
</dbReference>
<gene>
    <name evidence="7" type="ORF">Ga0609869_001538</name>
</gene>
<dbReference type="CDD" id="cd06251">
    <property type="entry name" value="M14_ASTE_ASPA-like"/>
    <property type="match status" value="1"/>
</dbReference>
<accession>A0ABV3XTR9</accession>
<dbReference type="PIRSF" id="PIRSF039012">
    <property type="entry name" value="ASP"/>
    <property type="match status" value="1"/>
</dbReference>
<name>A0ABV3XTR9_9RHOB</name>
<dbReference type="Pfam" id="PF24827">
    <property type="entry name" value="AstE_AspA_cat"/>
    <property type="match status" value="1"/>
</dbReference>
<evidence type="ECO:0000313" key="8">
    <source>
        <dbReference type="Proteomes" id="UP001560019"/>
    </source>
</evidence>
<keyword evidence="4" id="KW-0378">Hydrolase</keyword>
<dbReference type="InterPro" id="IPR055438">
    <property type="entry name" value="AstE_AspA_cat"/>
</dbReference>
<dbReference type="PANTHER" id="PTHR37326">
    <property type="entry name" value="BLL3975 PROTEIN"/>
    <property type="match status" value="1"/>
</dbReference>
<organism evidence="7 8">
    <name type="scientific">Rhodovulum iodosum</name>
    <dbReference type="NCBI Taxonomy" id="68291"/>
    <lineage>
        <taxon>Bacteria</taxon>
        <taxon>Pseudomonadati</taxon>
        <taxon>Pseudomonadota</taxon>
        <taxon>Alphaproteobacteria</taxon>
        <taxon>Rhodobacterales</taxon>
        <taxon>Paracoccaceae</taxon>
        <taxon>Rhodovulum</taxon>
    </lineage>
</organism>
<dbReference type="PROSITE" id="PS00132">
    <property type="entry name" value="CARBOXYPEPT_ZN_1"/>
    <property type="match status" value="1"/>
</dbReference>
<evidence type="ECO:0000256" key="2">
    <source>
        <dbReference type="ARBA" id="ARBA00005988"/>
    </source>
</evidence>
<comment type="similarity">
    <text evidence="2">Belongs to the peptidase M14 family.</text>
</comment>
<dbReference type="InterPro" id="IPR057246">
    <property type="entry name" value="CARBOXYPEPT_ZN_1"/>
</dbReference>
<comment type="caution">
    <text evidence="7">The sequence shown here is derived from an EMBL/GenBank/DDBJ whole genome shotgun (WGS) entry which is preliminary data.</text>
</comment>
<protein>
    <submittedName>
        <fullName evidence="7">Deacylase</fullName>
    </submittedName>
</protein>
<evidence type="ECO:0000256" key="5">
    <source>
        <dbReference type="ARBA" id="ARBA00022833"/>
    </source>
</evidence>
<evidence type="ECO:0000313" key="7">
    <source>
        <dbReference type="EMBL" id="MEX5728185.1"/>
    </source>
</evidence>
<keyword evidence="3" id="KW-0479">Metal-binding</keyword>
<dbReference type="Gene3D" id="3.40.630.10">
    <property type="entry name" value="Zn peptidases"/>
    <property type="match status" value="1"/>
</dbReference>
<comment type="cofactor">
    <cofactor evidence="1">
        <name>Zn(2+)</name>
        <dbReference type="ChEBI" id="CHEBI:29105"/>
    </cofactor>
</comment>
<evidence type="ECO:0000256" key="1">
    <source>
        <dbReference type="ARBA" id="ARBA00001947"/>
    </source>
</evidence>
<evidence type="ECO:0000256" key="4">
    <source>
        <dbReference type="ARBA" id="ARBA00022801"/>
    </source>
</evidence>